<evidence type="ECO:0000313" key="2">
    <source>
        <dbReference type="Proteomes" id="UP000694845"/>
    </source>
</evidence>
<proteinExistence type="predicted"/>
<reference evidence="3" key="1">
    <citation type="submission" date="2025-08" db="UniProtKB">
        <authorList>
            <consortium name="RefSeq"/>
        </authorList>
    </citation>
    <scope>IDENTIFICATION</scope>
</reference>
<name>A0A8B7ZD08_ACAPL</name>
<dbReference type="GeneID" id="110986188"/>
<dbReference type="RefSeq" id="XP_022103558.1">
    <property type="nucleotide sequence ID" value="XM_022247866.1"/>
</dbReference>
<feature type="signal peptide" evidence="1">
    <location>
        <begin position="1"/>
        <end position="21"/>
    </location>
</feature>
<accession>A0A8B7ZD08</accession>
<sequence>MFRYSVFVLLLGLSSMRLSTAKPEVQCYGASVQMESDTPLEKSLSIEELITRILKHKEDCQMCKFCQEPNVCTGANFYVELNTEAEYYAYIGYSEGRREFVVRVEDENDDAVLDFQKTEVSESDLTAVVPYRSSFFKMDGKDCVVTIDGMFPNGERRQLMVVNLCTVCL</sequence>
<organism evidence="2 3">
    <name type="scientific">Acanthaster planci</name>
    <name type="common">Crown-of-thorns starfish</name>
    <dbReference type="NCBI Taxonomy" id="133434"/>
    <lineage>
        <taxon>Eukaryota</taxon>
        <taxon>Metazoa</taxon>
        <taxon>Echinodermata</taxon>
        <taxon>Eleutherozoa</taxon>
        <taxon>Asterozoa</taxon>
        <taxon>Asteroidea</taxon>
        <taxon>Valvatacea</taxon>
        <taxon>Valvatida</taxon>
        <taxon>Acanthasteridae</taxon>
        <taxon>Acanthaster</taxon>
    </lineage>
</organism>
<evidence type="ECO:0000313" key="3">
    <source>
        <dbReference type="RefSeq" id="XP_022103558.1"/>
    </source>
</evidence>
<evidence type="ECO:0000256" key="1">
    <source>
        <dbReference type="SAM" id="SignalP"/>
    </source>
</evidence>
<feature type="chain" id="PRO_5034646787" evidence="1">
    <location>
        <begin position="22"/>
        <end position="169"/>
    </location>
</feature>
<keyword evidence="2" id="KW-1185">Reference proteome</keyword>
<keyword evidence="1" id="KW-0732">Signal</keyword>
<dbReference type="KEGG" id="aplc:110986188"/>
<dbReference type="AlphaFoldDB" id="A0A8B7ZD08"/>
<gene>
    <name evidence="3" type="primary">LOC110986188</name>
</gene>
<protein>
    <submittedName>
        <fullName evidence="3">Uncharacterized protein LOC110986188</fullName>
    </submittedName>
</protein>
<dbReference type="Proteomes" id="UP000694845">
    <property type="component" value="Unplaced"/>
</dbReference>